<dbReference type="InterPro" id="IPR029058">
    <property type="entry name" value="AB_hydrolase_fold"/>
</dbReference>
<dbReference type="Pfam" id="PF01738">
    <property type="entry name" value="DLH"/>
    <property type="match status" value="1"/>
</dbReference>
<dbReference type="PANTHER" id="PTHR17630:SF44">
    <property type="entry name" value="PROTEIN AIM2"/>
    <property type="match status" value="1"/>
</dbReference>
<evidence type="ECO:0000313" key="3">
    <source>
        <dbReference type="Proteomes" id="UP001437256"/>
    </source>
</evidence>
<dbReference type="SUPFAM" id="SSF53474">
    <property type="entry name" value="alpha/beta-Hydrolases"/>
    <property type="match status" value="1"/>
</dbReference>
<gene>
    <name evidence="2" type="ORF">AAF712_015522</name>
</gene>
<evidence type="ECO:0000313" key="2">
    <source>
        <dbReference type="EMBL" id="KAL0057822.1"/>
    </source>
</evidence>
<dbReference type="InterPro" id="IPR002925">
    <property type="entry name" value="Dienelactn_hydro"/>
</dbReference>
<evidence type="ECO:0000259" key="1">
    <source>
        <dbReference type="Pfam" id="PF01738"/>
    </source>
</evidence>
<reference evidence="2 3" key="1">
    <citation type="submission" date="2024-05" db="EMBL/GenBank/DDBJ databases">
        <title>A draft genome resource for the thread blight pathogen Marasmius tenuissimus strain MS-2.</title>
        <authorList>
            <person name="Yulfo-Soto G.E."/>
            <person name="Baruah I.K."/>
            <person name="Amoako-Attah I."/>
            <person name="Bukari Y."/>
            <person name="Meinhardt L.W."/>
            <person name="Bailey B.A."/>
            <person name="Cohen S.P."/>
        </authorList>
    </citation>
    <scope>NUCLEOTIDE SEQUENCE [LARGE SCALE GENOMIC DNA]</scope>
    <source>
        <strain evidence="2 3">MS-2</strain>
    </source>
</reference>
<dbReference type="PANTHER" id="PTHR17630">
    <property type="entry name" value="DIENELACTONE HYDROLASE"/>
    <property type="match status" value="1"/>
</dbReference>
<accession>A0ABR2ZBH3</accession>
<comment type="caution">
    <text evidence="2">The sequence shown here is derived from an EMBL/GenBank/DDBJ whole genome shotgun (WGS) entry which is preliminary data.</text>
</comment>
<keyword evidence="3" id="KW-1185">Reference proteome</keyword>
<organism evidence="2 3">
    <name type="scientific">Marasmius tenuissimus</name>
    <dbReference type="NCBI Taxonomy" id="585030"/>
    <lineage>
        <taxon>Eukaryota</taxon>
        <taxon>Fungi</taxon>
        <taxon>Dikarya</taxon>
        <taxon>Basidiomycota</taxon>
        <taxon>Agaricomycotina</taxon>
        <taxon>Agaricomycetes</taxon>
        <taxon>Agaricomycetidae</taxon>
        <taxon>Agaricales</taxon>
        <taxon>Marasmiineae</taxon>
        <taxon>Marasmiaceae</taxon>
        <taxon>Marasmius</taxon>
    </lineage>
</organism>
<sequence>MSTASATLAGPPTSDHCVSGVKHSGNPAGKQITIANVPTYISEPKDVQGGVKKVILFYADVWGPFHINNQLLQDYFAENGFIVVGIDYFLGDPIGLHTDEAGFNRDAWFSKSRAQAERLIPGWLEAVRQQYGTSAKYSAVGYCFGGPYAMDIAASDFAVAAAFAHPAALTEDHFRKVKKPLFLSCAEDDHTFPLASRRRGEDILVEIKANYTIQVFSGVSHGFAARGDPQVADIRWAKEESARGIITWFKRFSGNGDSTRSAML</sequence>
<name>A0ABR2ZBH3_9AGAR</name>
<dbReference type="Gene3D" id="3.40.50.1820">
    <property type="entry name" value="alpha/beta hydrolase"/>
    <property type="match status" value="1"/>
</dbReference>
<proteinExistence type="predicted"/>
<dbReference type="Proteomes" id="UP001437256">
    <property type="component" value="Unassembled WGS sequence"/>
</dbReference>
<dbReference type="EMBL" id="JBBXMP010000428">
    <property type="protein sequence ID" value="KAL0057822.1"/>
    <property type="molecule type" value="Genomic_DNA"/>
</dbReference>
<feature type="domain" description="Dienelactone hydrolase" evidence="1">
    <location>
        <begin position="38"/>
        <end position="252"/>
    </location>
</feature>
<protein>
    <recommendedName>
        <fullName evidence="1">Dienelactone hydrolase domain-containing protein</fullName>
    </recommendedName>
</protein>